<organism evidence="1 2">
    <name type="scientific">Didymosphaeria variabile</name>
    <dbReference type="NCBI Taxonomy" id="1932322"/>
    <lineage>
        <taxon>Eukaryota</taxon>
        <taxon>Fungi</taxon>
        <taxon>Dikarya</taxon>
        <taxon>Ascomycota</taxon>
        <taxon>Pezizomycotina</taxon>
        <taxon>Dothideomycetes</taxon>
        <taxon>Pleosporomycetidae</taxon>
        <taxon>Pleosporales</taxon>
        <taxon>Massarineae</taxon>
        <taxon>Didymosphaeriaceae</taxon>
        <taxon>Didymosphaeria</taxon>
    </lineage>
</organism>
<name>A0A9W8XW58_9PLEO</name>
<gene>
    <name evidence="1" type="ORF">N0V89_000102</name>
</gene>
<protein>
    <submittedName>
        <fullName evidence="1">Uncharacterized protein</fullName>
    </submittedName>
</protein>
<proteinExistence type="predicted"/>
<dbReference type="Proteomes" id="UP001140513">
    <property type="component" value="Unassembled WGS sequence"/>
</dbReference>
<dbReference type="GeneID" id="80903632"/>
<dbReference type="AlphaFoldDB" id="A0A9W8XW58"/>
<reference evidence="1" key="1">
    <citation type="submission" date="2022-10" db="EMBL/GenBank/DDBJ databases">
        <title>Tapping the CABI collections for fungal endophytes: first genome assemblies for Collariella, Neodidymelliopsis, Ascochyta clinopodiicola, Didymella pomorum, Didymosphaeria variabile, Neocosmospora piperis and Neocucurbitaria cava.</title>
        <authorList>
            <person name="Hill R."/>
        </authorList>
    </citation>
    <scope>NUCLEOTIDE SEQUENCE</scope>
    <source>
        <strain evidence="1">IMI 356815</strain>
    </source>
</reference>
<evidence type="ECO:0000313" key="2">
    <source>
        <dbReference type="Proteomes" id="UP001140513"/>
    </source>
</evidence>
<dbReference type="EMBL" id="JAPEUX010000001">
    <property type="protein sequence ID" value="KAJ4359547.1"/>
    <property type="molecule type" value="Genomic_DNA"/>
</dbReference>
<evidence type="ECO:0000313" key="1">
    <source>
        <dbReference type="EMBL" id="KAJ4359547.1"/>
    </source>
</evidence>
<sequence>MANGVPQIGYTTDPAFVKIITDNPVLFSGWREATADSRMDDIPRHYLNFTTEGLRQAKEAIMEAHEAEEAAWAKLLDAEKEQEVVGRTVEVAGNMKELANNNLERVKMQEVSAASLLLEARGTEEDVWKRMVLARVAFVAARDRKVEVLGKYTPKD</sequence>
<keyword evidence="2" id="KW-1185">Reference proteome</keyword>
<comment type="caution">
    <text evidence="1">The sequence shown here is derived from an EMBL/GenBank/DDBJ whole genome shotgun (WGS) entry which is preliminary data.</text>
</comment>
<dbReference type="RefSeq" id="XP_056075749.1">
    <property type="nucleotide sequence ID" value="XM_056208927.1"/>
</dbReference>
<accession>A0A9W8XW58</accession>